<name>A0A7L2BFE9_9GRUI</name>
<evidence type="ECO:0000256" key="10">
    <source>
        <dbReference type="ARBA" id="ARBA00023180"/>
    </source>
</evidence>
<dbReference type="GO" id="GO:0016020">
    <property type="term" value="C:membrane"/>
    <property type="evidence" value="ECO:0007669"/>
    <property type="project" value="UniProtKB-SubCell"/>
</dbReference>
<dbReference type="InterPro" id="IPR013768">
    <property type="entry name" value="ICAM_N"/>
</dbReference>
<proteinExistence type="inferred from homology"/>
<dbReference type="CDD" id="cd00098">
    <property type="entry name" value="IgC1"/>
    <property type="match status" value="1"/>
</dbReference>
<feature type="chain" id="PRO_5029701221" evidence="14">
    <location>
        <begin position="21"/>
        <end position="431"/>
    </location>
</feature>
<dbReference type="PANTHER" id="PTHR14162:SF1">
    <property type="entry name" value="MUCOSAL ADDRESSIN CELL ADHESION MOLECULE 1"/>
    <property type="match status" value="1"/>
</dbReference>
<evidence type="ECO:0000256" key="13">
    <source>
        <dbReference type="SAM" id="Phobius"/>
    </source>
</evidence>
<dbReference type="SUPFAM" id="SSF48726">
    <property type="entry name" value="Immunoglobulin"/>
    <property type="match status" value="3"/>
</dbReference>
<dbReference type="GO" id="GO:0050901">
    <property type="term" value="P:leukocyte tethering or rolling"/>
    <property type="evidence" value="ECO:0007669"/>
    <property type="project" value="TreeGrafter"/>
</dbReference>
<dbReference type="Proteomes" id="UP000590868">
    <property type="component" value="Unassembled WGS sequence"/>
</dbReference>
<dbReference type="InterPro" id="IPR003597">
    <property type="entry name" value="Ig_C1-set"/>
</dbReference>
<dbReference type="CDD" id="cd00096">
    <property type="entry name" value="Ig"/>
    <property type="match status" value="1"/>
</dbReference>
<evidence type="ECO:0000256" key="11">
    <source>
        <dbReference type="ARBA" id="ARBA00023319"/>
    </source>
</evidence>
<evidence type="ECO:0000256" key="8">
    <source>
        <dbReference type="ARBA" id="ARBA00023136"/>
    </source>
</evidence>
<keyword evidence="10" id="KW-0325">Glycoprotein</keyword>
<feature type="transmembrane region" description="Helical" evidence="13">
    <location>
        <begin position="398"/>
        <end position="421"/>
    </location>
</feature>
<gene>
    <name evidence="16" type="primary">Madcam1</name>
    <name evidence="16" type="ORF">HELFUL_R13253</name>
</gene>
<evidence type="ECO:0000313" key="16">
    <source>
        <dbReference type="EMBL" id="NXP56504.1"/>
    </source>
</evidence>
<keyword evidence="7 13" id="KW-1133">Transmembrane helix</keyword>
<evidence type="ECO:0000256" key="7">
    <source>
        <dbReference type="ARBA" id="ARBA00022989"/>
    </source>
</evidence>
<feature type="compositionally biased region" description="Low complexity" evidence="12">
    <location>
        <begin position="229"/>
        <end position="246"/>
    </location>
</feature>
<feature type="compositionally biased region" description="Polar residues" evidence="12">
    <location>
        <begin position="253"/>
        <end position="277"/>
    </location>
</feature>
<evidence type="ECO:0000256" key="9">
    <source>
        <dbReference type="ARBA" id="ARBA00023157"/>
    </source>
</evidence>
<feature type="region of interest" description="Disordered" evidence="12">
    <location>
        <begin position="229"/>
        <end position="277"/>
    </location>
</feature>
<dbReference type="GO" id="GO:0007229">
    <property type="term" value="P:integrin-mediated signaling pathway"/>
    <property type="evidence" value="ECO:0007669"/>
    <property type="project" value="InterPro"/>
</dbReference>
<keyword evidence="6" id="KW-0130">Cell adhesion</keyword>
<dbReference type="AlphaFoldDB" id="A0A7L2BFE9"/>
<dbReference type="Pfam" id="PF07654">
    <property type="entry name" value="C1-set"/>
    <property type="match status" value="1"/>
</dbReference>
<dbReference type="EMBL" id="VXBZ01012749">
    <property type="protein sequence ID" value="NXP56504.1"/>
    <property type="molecule type" value="Genomic_DNA"/>
</dbReference>
<dbReference type="GO" id="GO:0098640">
    <property type="term" value="F:integrin binding involved in cell-matrix adhesion"/>
    <property type="evidence" value="ECO:0007669"/>
    <property type="project" value="InterPro"/>
</dbReference>
<sequence>MELAPLLLLLFLRLLWGCSGRPADRLSVMPQEPVVQYGGSVQLNCSLTCTGGGTVQWKGLDTNLGSVTSFPTHSILHISSAVVAVEGTKICQGTCHGQLYQHVVQLKVYAVPDMLQLEASPNTLEPGQPTSLHCSAQGLYPISGLVLTWYRGGQALEADFNVVETDEELFDIMSTLPVSGKEVVKGVEFRCEVTVSIGHKTFTRVASVVASAGATTELVTTAASTGTTLTATAGTPSTAGPVTTTALTPEPSVPTTSHTARPATTSTGTVTAPPQGTSADSIQLGSPQAKNGMGPTAGPASDCSLQIWSLPPSGMRGRALRIECHARCAGNTSVRWLRTPVALSQYQEEAVGSSSVLQLDRAEPRHQGHYQCVLLGHLSQVVSLQLVVLDDPFSTIPAIAGGTTVSLLGLVVAAITSHCLWKRFRSQYKLS</sequence>
<dbReference type="GO" id="GO:2000403">
    <property type="term" value="P:positive regulation of lymphocyte migration"/>
    <property type="evidence" value="ECO:0007669"/>
    <property type="project" value="InterPro"/>
</dbReference>
<evidence type="ECO:0000256" key="3">
    <source>
        <dbReference type="ARBA" id="ARBA00022692"/>
    </source>
</evidence>
<reference evidence="16 17" key="1">
    <citation type="submission" date="2019-09" db="EMBL/GenBank/DDBJ databases">
        <title>Bird 10,000 Genomes (B10K) Project - Family phase.</title>
        <authorList>
            <person name="Zhang G."/>
        </authorList>
    </citation>
    <scope>NUCLEOTIDE SEQUENCE [LARGE SCALE GENOMIC DNA]</scope>
    <source>
        <strain evidence="16">B10K-DU-001-55</strain>
        <tissue evidence="16">Muscle</tissue>
    </source>
</reference>
<feature type="non-terminal residue" evidence="16">
    <location>
        <position position="1"/>
    </location>
</feature>
<evidence type="ECO:0000256" key="1">
    <source>
        <dbReference type="ARBA" id="ARBA00004479"/>
    </source>
</evidence>
<dbReference type="GO" id="GO:0034113">
    <property type="term" value="P:heterotypic cell-cell adhesion"/>
    <property type="evidence" value="ECO:0007669"/>
    <property type="project" value="TreeGrafter"/>
</dbReference>
<evidence type="ECO:0000256" key="14">
    <source>
        <dbReference type="SAM" id="SignalP"/>
    </source>
</evidence>
<evidence type="ECO:0000256" key="6">
    <source>
        <dbReference type="ARBA" id="ARBA00022889"/>
    </source>
</evidence>
<evidence type="ECO:0000256" key="12">
    <source>
        <dbReference type="SAM" id="MobiDB-lite"/>
    </source>
</evidence>
<organism evidence="16 17">
    <name type="scientific">Heliornis fulica</name>
    <name type="common">sungrebe</name>
    <dbReference type="NCBI Taxonomy" id="54369"/>
    <lineage>
        <taxon>Eukaryota</taxon>
        <taxon>Metazoa</taxon>
        <taxon>Chordata</taxon>
        <taxon>Craniata</taxon>
        <taxon>Vertebrata</taxon>
        <taxon>Euteleostomi</taxon>
        <taxon>Archelosauria</taxon>
        <taxon>Archosauria</taxon>
        <taxon>Dinosauria</taxon>
        <taxon>Saurischia</taxon>
        <taxon>Theropoda</taxon>
        <taxon>Coelurosauria</taxon>
        <taxon>Aves</taxon>
        <taxon>Neognathae</taxon>
        <taxon>Neoaves</taxon>
        <taxon>Gruiformes</taxon>
        <taxon>Heliornithidae</taxon>
        <taxon>Heliornis</taxon>
    </lineage>
</organism>
<dbReference type="InterPro" id="IPR036179">
    <property type="entry name" value="Ig-like_dom_sf"/>
</dbReference>
<keyword evidence="8 13" id="KW-0472">Membrane</keyword>
<dbReference type="InterPro" id="IPR007110">
    <property type="entry name" value="Ig-like_dom"/>
</dbReference>
<feature type="non-terminal residue" evidence="16">
    <location>
        <position position="431"/>
    </location>
</feature>
<comment type="caution">
    <text evidence="16">The sequence shown here is derived from an EMBL/GenBank/DDBJ whole genome shotgun (WGS) entry which is preliminary data.</text>
</comment>
<dbReference type="SMART" id="SM00409">
    <property type="entry name" value="IG"/>
    <property type="match status" value="2"/>
</dbReference>
<evidence type="ECO:0000256" key="5">
    <source>
        <dbReference type="ARBA" id="ARBA00022737"/>
    </source>
</evidence>
<dbReference type="InterPro" id="IPR003599">
    <property type="entry name" value="Ig_sub"/>
</dbReference>
<evidence type="ECO:0000313" key="17">
    <source>
        <dbReference type="Proteomes" id="UP000590868"/>
    </source>
</evidence>
<protein>
    <submittedName>
        <fullName evidence="16">MADCA protein</fullName>
    </submittedName>
</protein>
<dbReference type="SMART" id="SM00408">
    <property type="entry name" value="IGc2"/>
    <property type="match status" value="1"/>
</dbReference>
<accession>A0A7L2BFE9</accession>
<feature type="domain" description="Ig-like" evidence="15">
    <location>
        <begin position="112"/>
        <end position="203"/>
    </location>
</feature>
<dbReference type="Gene3D" id="2.60.40.10">
    <property type="entry name" value="Immunoglobulins"/>
    <property type="match status" value="3"/>
</dbReference>
<dbReference type="InterPro" id="IPR003987">
    <property type="entry name" value="ICAM_VCAM_N"/>
</dbReference>
<evidence type="ECO:0000256" key="2">
    <source>
        <dbReference type="ARBA" id="ARBA00005925"/>
    </source>
</evidence>
<dbReference type="InterPro" id="IPR003598">
    <property type="entry name" value="Ig_sub2"/>
</dbReference>
<keyword evidence="5" id="KW-0677">Repeat</keyword>
<dbReference type="Pfam" id="PF03921">
    <property type="entry name" value="ICAM_N"/>
    <property type="match status" value="1"/>
</dbReference>
<dbReference type="PANTHER" id="PTHR14162">
    <property type="entry name" value="MUCOSAL ADDRESSIN CELL ADHESION MOLECULE-1"/>
    <property type="match status" value="1"/>
</dbReference>
<keyword evidence="17" id="KW-1185">Reference proteome</keyword>
<evidence type="ECO:0000256" key="4">
    <source>
        <dbReference type="ARBA" id="ARBA00022729"/>
    </source>
</evidence>
<keyword evidence="11" id="KW-0393">Immunoglobulin domain</keyword>
<evidence type="ECO:0000259" key="15">
    <source>
        <dbReference type="PROSITE" id="PS50835"/>
    </source>
</evidence>
<feature type="signal peptide" evidence="14">
    <location>
        <begin position="1"/>
        <end position="20"/>
    </location>
</feature>
<dbReference type="OrthoDB" id="9071749at2759"/>
<keyword evidence="3 13" id="KW-0812">Transmembrane</keyword>
<keyword evidence="4 14" id="KW-0732">Signal</keyword>
<dbReference type="PRINTS" id="PR01472">
    <property type="entry name" value="ICAMVCAM1"/>
</dbReference>
<dbReference type="PROSITE" id="PS50835">
    <property type="entry name" value="IG_LIKE"/>
    <property type="match status" value="2"/>
</dbReference>
<dbReference type="InterPro" id="IPR013783">
    <property type="entry name" value="Ig-like_fold"/>
</dbReference>
<feature type="domain" description="Ig-like" evidence="15">
    <location>
        <begin position="295"/>
        <end position="383"/>
    </location>
</feature>
<dbReference type="InterPro" id="IPR037413">
    <property type="entry name" value="MADCAM1"/>
</dbReference>
<comment type="subcellular location">
    <subcellularLocation>
        <location evidence="1">Membrane</location>
        <topology evidence="1">Single-pass type I membrane protein</topology>
    </subcellularLocation>
</comment>
<keyword evidence="9" id="KW-1015">Disulfide bond</keyword>
<dbReference type="FunFam" id="2.60.40.10:FF:000194">
    <property type="entry name" value="Intercellular adhesion molecule 1"/>
    <property type="match status" value="1"/>
</dbReference>
<comment type="similarity">
    <text evidence="2">Belongs to the immunoglobulin superfamily. ICAM family.</text>
</comment>